<evidence type="ECO:0000313" key="2">
    <source>
        <dbReference type="EMBL" id="KIN92668.1"/>
    </source>
</evidence>
<dbReference type="OrthoDB" id="2126698at2759"/>
<dbReference type="STRING" id="870435.A0A0C3NAS4"/>
<dbReference type="InParanoid" id="A0A0C3NAS4"/>
<keyword evidence="3" id="KW-1185">Reference proteome</keyword>
<evidence type="ECO:0000256" key="1">
    <source>
        <dbReference type="SAM" id="Phobius"/>
    </source>
</evidence>
<reference evidence="2 3" key="1">
    <citation type="submission" date="2014-04" db="EMBL/GenBank/DDBJ databases">
        <authorList>
            <consortium name="DOE Joint Genome Institute"/>
            <person name="Kuo A."/>
            <person name="Kohler A."/>
            <person name="Costa M.D."/>
            <person name="Nagy L.G."/>
            <person name="Floudas D."/>
            <person name="Copeland A."/>
            <person name="Barry K.W."/>
            <person name="Cichocki N."/>
            <person name="Veneault-Fourrey C."/>
            <person name="LaButti K."/>
            <person name="Lindquist E.A."/>
            <person name="Lipzen A."/>
            <person name="Lundell T."/>
            <person name="Morin E."/>
            <person name="Murat C."/>
            <person name="Sun H."/>
            <person name="Tunlid A."/>
            <person name="Henrissat B."/>
            <person name="Grigoriev I.V."/>
            <person name="Hibbett D.S."/>
            <person name="Martin F."/>
            <person name="Nordberg H.P."/>
            <person name="Cantor M.N."/>
            <person name="Hua S.X."/>
        </authorList>
    </citation>
    <scope>NUCLEOTIDE SEQUENCE [LARGE SCALE GENOMIC DNA]</scope>
    <source>
        <strain evidence="2 3">Marx 270</strain>
    </source>
</reference>
<evidence type="ECO:0008006" key="4">
    <source>
        <dbReference type="Google" id="ProtNLM"/>
    </source>
</evidence>
<gene>
    <name evidence="2" type="ORF">M404DRAFT_1009438</name>
</gene>
<dbReference type="HOGENOM" id="CLU_012893_2_5_1"/>
<accession>A0A0C3NAS4</accession>
<proteinExistence type="predicted"/>
<protein>
    <recommendedName>
        <fullName evidence="4">Polysaccharide biosynthesis protein C-terminal domain-containing protein</fullName>
    </recommendedName>
</protein>
<feature type="transmembrane region" description="Helical" evidence="1">
    <location>
        <begin position="37"/>
        <end position="57"/>
    </location>
</feature>
<keyword evidence="1" id="KW-0472">Membrane</keyword>
<keyword evidence="1" id="KW-0812">Transmembrane</keyword>
<sequence>EVIELVAAVLPLVALVQIFDDSSAVVGGILRARGKQVLGATLNISAYYVIGLPIGLWMTFKRDLGLFGLWWGLNLAMAYATSIGLYLCFTTDWDKEVERVVARLAVDKGYNPMDEERAH</sequence>
<feature type="non-terminal residue" evidence="2">
    <location>
        <position position="1"/>
    </location>
</feature>
<evidence type="ECO:0000313" key="3">
    <source>
        <dbReference type="Proteomes" id="UP000054217"/>
    </source>
</evidence>
<dbReference type="EMBL" id="KN832504">
    <property type="protein sequence ID" value="KIN92668.1"/>
    <property type="molecule type" value="Genomic_DNA"/>
</dbReference>
<name>A0A0C3NAS4_PISTI</name>
<organism evidence="2 3">
    <name type="scientific">Pisolithus tinctorius Marx 270</name>
    <dbReference type="NCBI Taxonomy" id="870435"/>
    <lineage>
        <taxon>Eukaryota</taxon>
        <taxon>Fungi</taxon>
        <taxon>Dikarya</taxon>
        <taxon>Basidiomycota</taxon>
        <taxon>Agaricomycotina</taxon>
        <taxon>Agaricomycetes</taxon>
        <taxon>Agaricomycetidae</taxon>
        <taxon>Boletales</taxon>
        <taxon>Sclerodermatineae</taxon>
        <taxon>Pisolithaceae</taxon>
        <taxon>Pisolithus</taxon>
    </lineage>
</organism>
<feature type="transmembrane region" description="Helical" evidence="1">
    <location>
        <begin position="69"/>
        <end position="89"/>
    </location>
</feature>
<keyword evidence="1" id="KW-1133">Transmembrane helix</keyword>
<dbReference type="AlphaFoldDB" id="A0A0C3NAS4"/>
<dbReference type="PANTHER" id="PTHR11206">
    <property type="entry name" value="MULTIDRUG RESISTANCE PROTEIN"/>
    <property type="match status" value="1"/>
</dbReference>
<dbReference type="Proteomes" id="UP000054217">
    <property type="component" value="Unassembled WGS sequence"/>
</dbReference>
<reference evidence="3" key="2">
    <citation type="submission" date="2015-01" db="EMBL/GenBank/DDBJ databases">
        <title>Evolutionary Origins and Diversification of the Mycorrhizal Mutualists.</title>
        <authorList>
            <consortium name="DOE Joint Genome Institute"/>
            <consortium name="Mycorrhizal Genomics Consortium"/>
            <person name="Kohler A."/>
            <person name="Kuo A."/>
            <person name="Nagy L.G."/>
            <person name="Floudas D."/>
            <person name="Copeland A."/>
            <person name="Barry K.W."/>
            <person name="Cichocki N."/>
            <person name="Veneault-Fourrey C."/>
            <person name="LaButti K."/>
            <person name="Lindquist E.A."/>
            <person name="Lipzen A."/>
            <person name="Lundell T."/>
            <person name="Morin E."/>
            <person name="Murat C."/>
            <person name="Riley R."/>
            <person name="Ohm R."/>
            <person name="Sun H."/>
            <person name="Tunlid A."/>
            <person name="Henrissat B."/>
            <person name="Grigoriev I.V."/>
            <person name="Hibbett D.S."/>
            <person name="Martin F."/>
        </authorList>
    </citation>
    <scope>NUCLEOTIDE SEQUENCE [LARGE SCALE GENOMIC DNA]</scope>
    <source>
        <strain evidence="3">Marx 270</strain>
    </source>
</reference>